<protein>
    <submittedName>
        <fullName evidence="3">TrkA protein</fullName>
    </submittedName>
</protein>
<feature type="transmembrane region" description="Helical" evidence="1">
    <location>
        <begin position="6"/>
        <end position="28"/>
    </location>
</feature>
<feature type="transmembrane region" description="Helical" evidence="1">
    <location>
        <begin position="72"/>
        <end position="90"/>
    </location>
</feature>
<comment type="caution">
    <text evidence="3">The sequence shown here is derived from an EMBL/GenBank/DDBJ whole genome shotgun (WGS) entry which is preliminary data.</text>
</comment>
<gene>
    <name evidence="3" type="ORF">HMPREF3293_02730</name>
</gene>
<dbReference type="PROSITE" id="PS51202">
    <property type="entry name" value="RCK_C"/>
    <property type="match status" value="1"/>
</dbReference>
<dbReference type="InterPro" id="IPR036721">
    <property type="entry name" value="RCK_C_sf"/>
</dbReference>
<dbReference type="GO" id="GO:0008324">
    <property type="term" value="F:monoatomic cation transmembrane transporter activity"/>
    <property type="evidence" value="ECO:0007669"/>
    <property type="project" value="InterPro"/>
</dbReference>
<dbReference type="STRING" id="626937.HMPREF3293_02730"/>
<evidence type="ECO:0000259" key="2">
    <source>
        <dbReference type="PROSITE" id="PS51202"/>
    </source>
</evidence>
<dbReference type="AlphaFoldDB" id="A0A136Q1U3"/>
<dbReference type="Gene3D" id="3.30.70.1450">
    <property type="entry name" value="Regulator of K+ conductance, C-terminal domain"/>
    <property type="match status" value="1"/>
</dbReference>
<keyword evidence="1" id="KW-0812">Transmembrane</keyword>
<keyword evidence="1" id="KW-0472">Membrane</keyword>
<sequence>MTLSVSISLFFAVAVLYILIIDVFTILFRMSGMTEEKAKFQVISLLTNSGYTTKESELVVDKLVRRRLARTIMLFGYIFSVTIITAFVNVVLNLPKAIQEDFWTLTVILAIIFVIFMIAKRVPGVRQKFNDIIEKMGRKLMFRGNVNIVSVVDQYAKGVVAGISIAVVPDRIRGKTLGQLNFVADFGVRIILIQRANKVLDYITRDTEIEKGDKLVVFGKLEQIMDLFTVTKDGRQIEGPKEMEAK</sequence>
<keyword evidence="1" id="KW-1133">Transmembrane helix</keyword>
<dbReference type="EMBL" id="LSZW01000064">
    <property type="protein sequence ID" value="KXK64650.1"/>
    <property type="molecule type" value="Genomic_DNA"/>
</dbReference>
<feature type="domain" description="RCK C-terminal" evidence="2">
    <location>
        <begin position="149"/>
        <end position="233"/>
    </location>
</feature>
<dbReference type="Pfam" id="PF02080">
    <property type="entry name" value="TrkA_C"/>
    <property type="match status" value="1"/>
</dbReference>
<dbReference type="SUPFAM" id="SSF116726">
    <property type="entry name" value="TrkA C-terminal domain-like"/>
    <property type="match status" value="1"/>
</dbReference>
<dbReference type="GO" id="GO:0006813">
    <property type="term" value="P:potassium ion transport"/>
    <property type="evidence" value="ECO:0007669"/>
    <property type="project" value="InterPro"/>
</dbReference>
<name>A0A136Q1U3_9FIRM</name>
<reference evidence="3 4" key="1">
    <citation type="submission" date="2016-02" db="EMBL/GenBank/DDBJ databases">
        <authorList>
            <person name="Wen L."/>
            <person name="He K."/>
            <person name="Yang H."/>
        </authorList>
    </citation>
    <scope>NUCLEOTIDE SEQUENCE [LARGE SCALE GENOMIC DNA]</scope>
    <source>
        <strain evidence="3 4">DSM 22607</strain>
    </source>
</reference>
<evidence type="ECO:0000313" key="3">
    <source>
        <dbReference type="EMBL" id="KXK64650.1"/>
    </source>
</evidence>
<evidence type="ECO:0000313" key="4">
    <source>
        <dbReference type="Proteomes" id="UP000070366"/>
    </source>
</evidence>
<dbReference type="OrthoDB" id="369355at2"/>
<dbReference type="RefSeq" id="WP_066521786.1">
    <property type="nucleotide sequence ID" value="NZ_CABMOF010000006.1"/>
</dbReference>
<evidence type="ECO:0000256" key="1">
    <source>
        <dbReference type="SAM" id="Phobius"/>
    </source>
</evidence>
<dbReference type="InterPro" id="IPR006037">
    <property type="entry name" value="RCK_C"/>
</dbReference>
<keyword evidence="4" id="KW-1185">Reference proteome</keyword>
<dbReference type="Proteomes" id="UP000070366">
    <property type="component" value="Unassembled WGS sequence"/>
</dbReference>
<proteinExistence type="predicted"/>
<dbReference type="KEGG" id="cmiu:B1H56_07885"/>
<feature type="transmembrane region" description="Helical" evidence="1">
    <location>
        <begin position="102"/>
        <end position="119"/>
    </location>
</feature>
<accession>A0A136Q1U3</accession>
<organism evidence="3 4">
    <name type="scientific">Christensenella minuta</name>
    <dbReference type="NCBI Taxonomy" id="626937"/>
    <lineage>
        <taxon>Bacteria</taxon>
        <taxon>Bacillati</taxon>
        <taxon>Bacillota</taxon>
        <taxon>Clostridia</taxon>
        <taxon>Christensenellales</taxon>
        <taxon>Christensenellaceae</taxon>
        <taxon>Christensenella</taxon>
    </lineage>
</organism>